<dbReference type="PANTHER" id="PTHR43847:SF1">
    <property type="entry name" value="BLL3993 PROTEIN"/>
    <property type="match status" value="1"/>
</dbReference>
<comment type="subcellular location">
    <subcellularLocation>
        <location evidence="1">Endomembrane system</location>
        <topology evidence="1">Multi-pass membrane protein</topology>
    </subcellularLocation>
</comment>
<dbReference type="RefSeq" id="WP_062422920.1">
    <property type="nucleotide sequence ID" value="NZ_BBYA01000011.1"/>
</dbReference>
<gene>
    <name evidence="6" type="ORF">ADM99_12995</name>
</gene>
<keyword evidence="7" id="KW-1185">Reference proteome</keyword>
<evidence type="ECO:0000256" key="1">
    <source>
        <dbReference type="ARBA" id="ARBA00004127"/>
    </source>
</evidence>
<feature type="transmembrane region" description="Helical" evidence="5">
    <location>
        <begin position="35"/>
        <end position="56"/>
    </location>
</feature>
<evidence type="ECO:0000256" key="2">
    <source>
        <dbReference type="ARBA" id="ARBA00022692"/>
    </source>
</evidence>
<dbReference type="Proteomes" id="UP000050430">
    <property type="component" value="Unassembled WGS sequence"/>
</dbReference>
<evidence type="ECO:0000313" key="7">
    <source>
        <dbReference type="Proteomes" id="UP000050430"/>
    </source>
</evidence>
<keyword evidence="4 5" id="KW-0472">Membrane</keyword>
<evidence type="ECO:0000256" key="5">
    <source>
        <dbReference type="SAM" id="Phobius"/>
    </source>
</evidence>
<dbReference type="Pfam" id="PF04191">
    <property type="entry name" value="PEMT"/>
    <property type="match status" value="1"/>
</dbReference>
<feature type="transmembrane region" description="Helical" evidence="5">
    <location>
        <begin position="12"/>
        <end position="29"/>
    </location>
</feature>
<organism evidence="6 7">
    <name type="scientific">Leptolinea tardivitalis</name>
    <dbReference type="NCBI Taxonomy" id="229920"/>
    <lineage>
        <taxon>Bacteria</taxon>
        <taxon>Bacillati</taxon>
        <taxon>Chloroflexota</taxon>
        <taxon>Anaerolineae</taxon>
        <taxon>Anaerolineales</taxon>
        <taxon>Anaerolineaceae</taxon>
        <taxon>Leptolinea</taxon>
    </lineage>
</organism>
<evidence type="ECO:0008006" key="8">
    <source>
        <dbReference type="Google" id="ProtNLM"/>
    </source>
</evidence>
<sequence length="224" mass="25743">MQRSAVIKLALSRFVLVILILMAAFFLPAGTFNYWQAWVFMAALLIPLCIVAAYLIKNDPGLLERRMRTKETAKEQQVIVLVSSLFIILEFVLPGFDIRFGWSNVPVWMVLAADVLVLAAYFFILQVFRTNQYTSRVVEVEKGQSVISTGPYAIVRHPMYFGMVFMYVFAPLALGSFWAMIPGAMIIPTLIFRLLNEEKILEKELPGYKEYQQKVKYHLFPGIW</sequence>
<comment type="caution">
    <text evidence="6">The sequence shown here is derived from an EMBL/GenBank/DDBJ whole genome shotgun (WGS) entry which is preliminary data.</text>
</comment>
<evidence type="ECO:0000256" key="3">
    <source>
        <dbReference type="ARBA" id="ARBA00022989"/>
    </source>
</evidence>
<evidence type="ECO:0000256" key="4">
    <source>
        <dbReference type="ARBA" id="ARBA00023136"/>
    </source>
</evidence>
<feature type="transmembrane region" description="Helical" evidence="5">
    <location>
        <begin position="77"/>
        <end position="96"/>
    </location>
</feature>
<dbReference type="OrthoDB" id="5471300at2"/>
<proteinExistence type="predicted"/>
<dbReference type="EMBL" id="LGCK01000012">
    <property type="protein sequence ID" value="KPL71164.1"/>
    <property type="molecule type" value="Genomic_DNA"/>
</dbReference>
<keyword evidence="2 5" id="KW-0812">Transmembrane</keyword>
<keyword evidence="3 5" id="KW-1133">Transmembrane helix</keyword>
<dbReference type="InterPro" id="IPR052527">
    <property type="entry name" value="Metal_cation-efflux_comp"/>
</dbReference>
<dbReference type="AlphaFoldDB" id="A0A0P6WQQ0"/>
<dbReference type="STRING" id="229920.ADM99_12995"/>
<dbReference type="Gene3D" id="1.20.120.1630">
    <property type="match status" value="1"/>
</dbReference>
<protein>
    <recommendedName>
        <fullName evidence="8">S-isoprenylcysteine methyltransferase</fullName>
    </recommendedName>
</protein>
<reference evidence="6 7" key="1">
    <citation type="submission" date="2015-07" db="EMBL/GenBank/DDBJ databases">
        <title>Genome sequence of Leptolinea tardivitalis DSM 16556.</title>
        <authorList>
            <person name="Hemp J."/>
            <person name="Ward L.M."/>
            <person name="Pace L.A."/>
            <person name="Fischer W.W."/>
        </authorList>
    </citation>
    <scope>NUCLEOTIDE SEQUENCE [LARGE SCALE GENOMIC DNA]</scope>
    <source>
        <strain evidence="6 7">YMTK-2</strain>
    </source>
</reference>
<evidence type="ECO:0000313" key="6">
    <source>
        <dbReference type="EMBL" id="KPL71164.1"/>
    </source>
</evidence>
<feature type="transmembrane region" description="Helical" evidence="5">
    <location>
        <begin position="108"/>
        <end position="128"/>
    </location>
</feature>
<dbReference type="InterPro" id="IPR007318">
    <property type="entry name" value="Phopholipid_MeTrfase"/>
</dbReference>
<name>A0A0P6WQQ0_9CHLR</name>
<accession>A0A0P6WQQ0</accession>
<dbReference type="GO" id="GO:0012505">
    <property type="term" value="C:endomembrane system"/>
    <property type="evidence" value="ECO:0007669"/>
    <property type="project" value="UniProtKB-SubCell"/>
</dbReference>
<dbReference type="PANTHER" id="PTHR43847">
    <property type="entry name" value="BLL3993 PROTEIN"/>
    <property type="match status" value="1"/>
</dbReference>